<keyword evidence="9" id="KW-0378">Hydrolase</keyword>
<evidence type="ECO:0000256" key="3">
    <source>
        <dbReference type="ARBA" id="ARBA00004496"/>
    </source>
</evidence>
<dbReference type="Proteomes" id="UP000541610">
    <property type="component" value="Unassembled WGS sequence"/>
</dbReference>
<dbReference type="GO" id="GO:0005737">
    <property type="term" value="C:cytoplasm"/>
    <property type="evidence" value="ECO:0007669"/>
    <property type="project" value="UniProtKB-SubCell"/>
</dbReference>
<evidence type="ECO:0000313" key="14">
    <source>
        <dbReference type="EMBL" id="KAF4681835.1"/>
    </source>
</evidence>
<dbReference type="Pfam" id="PF13359">
    <property type="entry name" value="DDE_Tnp_4"/>
    <property type="match status" value="1"/>
</dbReference>
<evidence type="ECO:0000259" key="13">
    <source>
        <dbReference type="Pfam" id="PF13359"/>
    </source>
</evidence>
<accession>A0A7J6ND55</accession>
<evidence type="ECO:0000256" key="5">
    <source>
        <dbReference type="ARBA" id="ARBA00015519"/>
    </source>
</evidence>
<dbReference type="InterPro" id="IPR027806">
    <property type="entry name" value="HARBI1_dom"/>
</dbReference>
<dbReference type="OrthoDB" id="418573at2759"/>
<keyword evidence="10" id="KW-0539">Nucleus</keyword>
<name>A0A7J6ND55_PEROL</name>
<dbReference type="PANTHER" id="PTHR22930">
    <property type="match status" value="1"/>
</dbReference>
<comment type="similarity">
    <text evidence="4">Belongs to the HARBI1 family.</text>
</comment>
<keyword evidence="8" id="KW-0479">Metal-binding</keyword>
<dbReference type="EMBL" id="JABANP010000481">
    <property type="protein sequence ID" value="KAF4681835.1"/>
    <property type="molecule type" value="Genomic_DNA"/>
</dbReference>
<reference evidence="14 15" key="1">
    <citation type="submission" date="2020-04" db="EMBL/GenBank/DDBJ databases">
        <title>Perkinsus olseni comparative genomics.</title>
        <authorList>
            <person name="Bogema D.R."/>
        </authorList>
    </citation>
    <scope>NUCLEOTIDE SEQUENCE [LARGE SCALE GENOMIC DNA]</scope>
    <source>
        <strain evidence="14">00978-12</strain>
    </source>
</reference>
<comment type="cofactor">
    <cofactor evidence="1">
        <name>a divalent metal cation</name>
        <dbReference type="ChEBI" id="CHEBI:60240"/>
    </cofactor>
</comment>
<protein>
    <recommendedName>
        <fullName evidence="5">Putative nuclease HARBI1</fullName>
    </recommendedName>
    <alternativeName>
        <fullName evidence="11">Harbinger transposase-derived nuclease</fullName>
    </alternativeName>
</protein>
<dbReference type="GO" id="GO:0004518">
    <property type="term" value="F:nuclease activity"/>
    <property type="evidence" value="ECO:0007669"/>
    <property type="project" value="UniProtKB-KW"/>
</dbReference>
<evidence type="ECO:0000256" key="12">
    <source>
        <dbReference type="ARBA" id="ARBA00045850"/>
    </source>
</evidence>
<keyword evidence="7" id="KW-0540">Nuclease</keyword>
<dbReference type="PANTHER" id="PTHR22930:SF85">
    <property type="entry name" value="GH03217P-RELATED"/>
    <property type="match status" value="1"/>
</dbReference>
<dbReference type="GO" id="GO:0046872">
    <property type="term" value="F:metal ion binding"/>
    <property type="evidence" value="ECO:0007669"/>
    <property type="project" value="UniProtKB-KW"/>
</dbReference>
<dbReference type="PRINTS" id="PR02086">
    <property type="entry name" value="PUTNUCHARBI1"/>
</dbReference>
<evidence type="ECO:0000256" key="1">
    <source>
        <dbReference type="ARBA" id="ARBA00001968"/>
    </source>
</evidence>
<dbReference type="AlphaFoldDB" id="A0A7J6ND55"/>
<sequence length="345" mass="38673">MRRLRCTVIVNGWLRAYRYIVTSMPLEDPINDISDDDLRRRYRFSKGSLRTLLGILDLKDHGKHHHVMTKLLVALRYLSNGCFQLASGDMLNCSQEYVSRSVAEVIDAIVVRRNFFIRFPCDEAICRGLEEVDPRLPGCIGLIDGTHVLLKDVVPLAERADFVDSKRHISLNVQAVLGANEKWISVNTSNPGSAHDSRVYIASLLSRRVRALPEGYWICGDSGYGLSRHLFTPFNDPDPGSAEASFNVAHKSVRSAIERRFRSLKRSWAICNGNLRLKPAAKSAKAVLACFCLHNFQHAMGEPEPLDDEDEGEIEDALDMVEPPVGVEAIEGLEDRSAYVRAHFA</sequence>
<dbReference type="GO" id="GO:0005634">
    <property type="term" value="C:nucleus"/>
    <property type="evidence" value="ECO:0007669"/>
    <property type="project" value="UniProtKB-SubCell"/>
</dbReference>
<evidence type="ECO:0000256" key="10">
    <source>
        <dbReference type="ARBA" id="ARBA00023242"/>
    </source>
</evidence>
<comment type="function">
    <text evidence="12">Transposase-derived protein that may have nuclease activity. Does not have transposase activity.</text>
</comment>
<gene>
    <name evidence="14" type="ORF">FOZ60_011521</name>
</gene>
<keyword evidence="6" id="KW-0963">Cytoplasm</keyword>
<dbReference type="InterPro" id="IPR045249">
    <property type="entry name" value="HARBI1-like"/>
</dbReference>
<dbReference type="GO" id="GO:0016787">
    <property type="term" value="F:hydrolase activity"/>
    <property type="evidence" value="ECO:0007669"/>
    <property type="project" value="UniProtKB-KW"/>
</dbReference>
<evidence type="ECO:0000256" key="11">
    <source>
        <dbReference type="ARBA" id="ARBA00030126"/>
    </source>
</evidence>
<organism evidence="14 15">
    <name type="scientific">Perkinsus olseni</name>
    <name type="common">Perkinsus atlanticus</name>
    <dbReference type="NCBI Taxonomy" id="32597"/>
    <lineage>
        <taxon>Eukaryota</taxon>
        <taxon>Sar</taxon>
        <taxon>Alveolata</taxon>
        <taxon>Perkinsozoa</taxon>
        <taxon>Perkinsea</taxon>
        <taxon>Perkinsida</taxon>
        <taxon>Perkinsidae</taxon>
        <taxon>Perkinsus</taxon>
    </lineage>
</organism>
<evidence type="ECO:0000256" key="9">
    <source>
        <dbReference type="ARBA" id="ARBA00022801"/>
    </source>
</evidence>
<feature type="domain" description="DDE Tnp4" evidence="13">
    <location>
        <begin position="143"/>
        <end position="295"/>
    </location>
</feature>
<evidence type="ECO:0000256" key="6">
    <source>
        <dbReference type="ARBA" id="ARBA00022490"/>
    </source>
</evidence>
<evidence type="ECO:0000256" key="8">
    <source>
        <dbReference type="ARBA" id="ARBA00022723"/>
    </source>
</evidence>
<evidence type="ECO:0000256" key="7">
    <source>
        <dbReference type="ARBA" id="ARBA00022722"/>
    </source>
</evidence>
<dbReference type="InterPro" id="IPR026103">
    <property type="entry name" value="HARBI1_animal"/>
</dbReference>
<evidence type="ECO:0000256" key="2">
    <source>
        <dbReference type="ARBA" id="ARBA00004123"/>
    </source>
</evidence>
<proteinExistence type="inferred from homology"/>
<evidence type="ECO:0000256" key="4">
    <source>
        <dbReference type="ARBA" id="ARBA00006958"/>
    </source>
</evidence>
<comment type="subcellular location">
    <subcellularLocation>
        <location evidence="3">Cytoplasm</location>
    </subcellularLocation>
    <subcellularLocation>
        <location evidence="2">Nucleus</location>
    </subcellularLocation>
</comment>
<comment type="caution">
    <text evidence="14">The sequence shown here is derived from an EMBL/GenBank/DDBJ whole genome shotgun (WGS) entry which is preliminary data.</text>
</comment>
<evidence type="ECO:0000313" key="15">
    <source>
        <dbReference type="Proteomes" id="UP000541610"/>
    </source>
</evidence>